<dbReference type="Proteomes" id="UP000183987">
    <property type="component" value="Unassembled WGS sequence"/>
</dbReference>
<dbReference type="SUPFAM" id="SSF52540">
    <property type="entry name" value="P-loop containing nucleoside triphosphate hydrolases"/>
    <property type="match status" value="1"/>
</dbReference>
<dbReference type="InterPro" id="IPR027417">
    <property type="entry name" value="P-loop_NTPase"/>
</dbReference>
<protein>
    <submittedName>
        <fullName evidence="2">AAA domain-containing protein</fullName>
    </submittedName>
</protein>
<sequence>MATDTGDKFATHARAVAEQLLGEPNKNLSKGDELRFGNQGSISVDVKRGQFYDHQENEGGGVLWFIARSTGKTVDGGHAVNWLRDNGYYVEDDRPPMQQGKGSGDRPPPRLDADGNWIPNHVPDGARLTAAYDYADKDGKLAYQVVRYDWNDPASPKGHGKTFLQRRPDPQHEGRFRYKNQGAVPLPYRLPELIEDVAAGLCIFIVEGEKKVDMLRDIGVPATCNHGGAGKFPRELAQWLAGAEVVVIPDNDAAGRDHAQIVGANLKDIAKSVSILNLPELPPKGSVDDWIPAGGNAEELYRLRADKAEAYKPAAPQSKFNAVTWLDIPRPGAELKPLIKGILTQNEISLVVGESQSGKSFLAIELAMAVARGVPFFGHKSERGAVVYQAGESAAGVRRRRLPAYAQHNFCTNKDLPFVLLQSQIDLFGGDEHAHALAAEAVAWGAAMSQPLRLIVIDTFNRATPGANENDGRDMGAIIERCEYIRRETGAHVMLVHHLNAGGLKPRGHTSLFAAVDSSISVRKVDEVVDANGRQVREWSISKMKEGEDGITERFVLPQVVLGHDRDGDEITSCVVAAPLGDASGEDDSGSRVSGVNALVLRAIYDVVADKGTPAPAAMKLPNSVRIVMKTEISERLRSVMNDDSEPLEVKDGETEDDAKRRRTEANRKAAARARDQLFGKGIIQMTADHVWLTGKNVFGFPPPPGMSRRPRADPQQGDAQEDGPNPRDDLPFDLGDFQ</sequence>
<feature type="region of interest" description="Disordered" evidence="1">
    <location>
        <begin position="638"/>
        <end position="673"/>
    </location>
</feature>
<dbReference type="EMBL" id="FQUE01000002">
    <property type="protein sequence ID" value="SHE78429.1"/>
    <property type="molecule type" value="Genomic_DNA"/>
</dbReference>
<dbReference type="STRING" id="366533.SAMN05444339_10253"/>
<feature type="region of interest" description="Disordered" evidence="1">
    <location>
        <begin position="697"/>
        <end position="739"/>
    </location>
</feature>
<dbReference type="CDD" id="cd01029">
    <property type="entry name" value="TOPRIM_primases"/>
    <property type="match status" value="1"/>
</dbReference>
<proteinExistence type="predicted"/>
<organism evidence="2 3">
    <name type="scientific">Loktanella atrilutea</name>
    <dbReference type="NCBI Taxonomy" id="366533"/>
    <lineage>
        <taxon>Bacteria</taxon>
        <taxon>Pseudomonadati</taxon>
        <taxon>Pseudomonadota</taxon>
        <taxon>Alphaproteobacteria</taxon>
        <taxon>Rhodobacterales</taxon>
        <taxon>Roseobacteraceae</taxon>
        <taxon>Loktanella</taxon>
    </lineage>
</organism>
<dbReference type="InterPro" id="IPR034154">
    <property type="entry name" value="TOPRIM_DnaG/twinkle"/>
</dbReference>
<feature type="compositionally biased region" description="Basic and acidic residues" evidence="1">
    <location>
        <begin position="648"/>
        <end position="673"/>
    </location>
</feature>
<feature type="region of interest" description="Disordered" evidence="1">
    <location>
        <begin position="156"/>
        <end position="175"/>
    </location>
</feature>
<dbReference type="CDD" id="cd01125">
    <property type="entry name" value="RepA_RSF1010_like"/>
    <property type="match status" value="1"/>
</dbReference>
<accession>A0A1M4WB31</accession>
<dbReference type="OrthoDB" id="1496333at2"/>
<gene>
    <name evidence="2" type="ORF">SAMN05444339_10253</name>
</gene>
<evidence type="ECO:0000256" key="1">
    <source>
        <dbReference type="SAM" id="MobiDB-lite"/>
    </source>
</evidence>
<dbReference type="Gene3D" id="3.40.1360.10">
    <property type="match status" value="1"/>
</dbReference>
<name>A0A1M4WB31_LOKAT</name>
<feature type="region of interest" description="Disordered" evidence="1">
    <location>
        <begin position="90"/>
        <end position="111"/>
    </location>
</feature>
<dbReference type="Gene3D" id="3.40.50.300">
    <property type="entry name" value="P-loop containing nucleotide triphosphate hydrolases"/>
    <property type="match status" value="1"/>
</dbReference>
<evidence type="ECO:0000313" key="2">
    <source>
        <dbReference type="EMBL" id="SHE78429.1"/>
    </source>
</evidence>
<reference evidence="3" key="1">
    <citation type="submission" date="2016-11" db="EMBL/GenBank/DDBJ databases">
        <authorList>
            <person name="Varghese N."/>
            <person name="Submissions S."/>
        </authorList>
    </citation>
    <scope>NUCLEOTIDE SEQUENCE [LARGE SCALE GENOMIC DNA]</scope>
    <source>
        <strain evidence="3">DSM 29326</strain>
    </source>
</reference>
<dbReference type="Pfam" id="PF13481">
    <property type="entry name" value="AAA_25"/>
    <property type="match status" value="1"/>
</dbReference>
<feature type="compositionally biased region" description="Basic and acidic residues" evidence="1">
    <location>
        <begin position="166"/>
        <end position="175"/>
    </location>
</feature>
<dbReference type="RefSeq" id="WP_072856215.1">
    <property type="nucleotide sequence ID" value="NZ_FQUE01000002.1"/>
</dbReference>
<keyword evidence="3" id="KW-1185">Reference proteome</keyword>
<evidence type="ECO:0000313" key="3">
    <source>
        <dbReference type="Proteomes" id="UP000183987"/>
    </source>
</evidence>
<dbReference type="AlphaFoldDB" id="A0A1M4WB31"/>
<dbReference type="InterPro" id="IPR038724">
    <property type="entry name" value="RepA"/>
</dbReference>